<comment type="pathway">
    <text evidence="1">Cofactor biosynthesis; tetrahydrofolate biosynthesis; 2-amino-4-hydroxy-6-hydroxymethyl-7,8-dihydropteridine diphosphate from 7,8-dihydroneopterin triphosphate: step 4/4.</text>
</comment>
<evidence type="ECO:0000259" key="13">
    <source>
        <dbReference type="PROSITE" id="PS00794"/>
    </source>
</evidence>
<evidence type="ECO:0000256" key="2">
    <source>
        <dbReference type="ARBA" id="ARBA00005810"/>
    </source>
</evidence>
<dbReference type="GO" id="GO:0003848">
    <property type="term" value="F:2-amino-4-hydroxy-6-hydroxymethyldihydropteridine diphosphokinase activity"/>
    <property type="evidence" value="ECO:0007669"/>
    <property type="project" value="UniProtKB-EC"/>
</dbReference>
<protein>
    <recommendedName>
        <fullName evidence="4">2-amino-4-hydroxy-6-hydroxymethyldihydropteridine pyrophosphokinase</fullName>
        <ecNumber evidence="3">2.7.6.3</ecNumber>
    </recommendedName>
    <alternativeName>
        <fullName evidence="11">6-hydroxymethyl-7,8-dihydropterin pyrophosphokinase</fullName>
    </alternativeName>
    <alternativeName>
        <fullName evidence="12">7,8-dihydro-6-hydroxymethylpterin-pyrophosphokinase</fullName>
    </alternativeName>
</protein>
<accession>A0A4P6V7K5</accession>
<dbReference type="Pfam" id="PF01288">
    <property type="entry name" value="HPPK"/>
    <property type="match status" value="1"/>
</dbReference>
<reference evidence="14 15" key="1">
    <citation type="journal article" date="2017" name="Int. J. Syst. Evol. Microbiol.">
        <title>Roseitalea porphyridii gen. nov., sp. nov., isolated from a red alga, and reclassification of Hoeflea suaedae Chung et al. 2013 as Pseudohoeflea suaedae gen. nov., comb. nov.</title>
        <authorList>
            <person name="Hyeon J.W."/>
            <person name="Jeong S.E."/>
            <person name="Baek K."/>
            <person name="Jeon C.O."/>
        </authorList>
    </citation>
    <scope>NUCLEOTIDE SEQUENCE [LARGE SCALE GENOMIC DNA]</scope>
    <source>
        <strain evidence="14 15">MA7-20</strain>
    </source>
</reference>
<organism evidence="14 15">
    <name type="scientific">Roseitalea porphyridii</name>
    <dbReference type="NCBI Taxonomy" id="1852022"/>
    <lineage>
        <taxon>Bacteria</taxon>
        <taxon>Pseudomonadati</taxon>
        <taxon>Pseudomonadota</taxon>
        <taxon>Alphaproteobacteria</taxon>
        <taxon>Hyphomicrobiales</taxon>
        <taxon>Ahrensiaceae</taxon>
        <taxon>Roseitalea</taxon>
    </lineage>
</organism>
<gene>
    <name evidence="14" type="primary">folK</name>
    <name evidence="14" type="ORF">E0E05_10660</name>
</gene>
<dbReference type="SUPFAM" id="SSF55083">
    <property type="entry name" value="6-hydroxymethyl-7,8-dihydropterin pyrophosphokinase, HPPK"/>
    <property type="match status" value="1"/>
</dbReference>
<dbReference type="Proteomes" id="UP000293719">
    <property type="component" value="Chromosome"/>
</dbReference>
<name>A0A4P6V7K5_9HYPH</name>
<evidence type="ECO:0000256" key="6">
    <source>
        <dbReference type="ARBA" id="ARBA00022741"/>
    </source>
</evidence>
<dbReference type="GO" id="GO:0005524">
    <property type="term" value="F:ATP binding"/>
    <property type="evidence" value="ECO:0007669"/>
    <property type="project" value="UniProtKB-KW"/>
</dbReference>
<dbReference type="UniPathway" id="UPA00077">
    <property type="reaction ID" value="UER00155"/>
</dbReference>
<dbReference type="PANTHER" id="PTHR43071">
    <property type="entry name" value="2-AMINO-4-HYDROXY-6-HYDROXYMETHYLDIHYDROPTERIDINE PYROPHOSPHOKINASE"/>
    <property type="match status" value="1"/>
</dbReference>
<evidence type="ECO:0000256" key="1">
    <source>
        <dbReference type="ARBA" id="ARBA00005051"/>
    </source>
</evidence>
<dbReference type="GO" id="GO:0046654">
    <property type="term" value="P:tetrahydrofolate biosynthetic process"/>
    <property type="evidence" value="ECO:0007669"/>
    <property type="project" value="UniProtKB-UniPathway"/>
</dbReference>
<dbReference type="AlphaFoldDB" id="A0A4P6V7K5"/>
<keyword evidence="7 14" id="KW-0418">Kinase</keyword>
<dbReference type="OrthoDB" id="9808041at2"/>
<evidence type="ECO:0000313" key="14">
    <source>
        <dbReference type="EMBL" id="QBK32360.1"/>
    </source>
</evidence>
<dbReference type="KEGG" id="rpod:E0E05_10660"/>
<keyword evidence="5 14" id="KW-0808">Transferase</keyword>
<evidence type="ECO:0000256" key="3">
    <source>
        <dbReference type="ARBA" id="ARBA00013253"/>
    </source>
</evidence>
<proteinExistence type="inferred from homology"/>
<sequence>MPETVSVLIALGGNVGDVGGAMQRALDRLHAEPETDVIAVSPVYRTPPWGLTDQPMFLNACAELATALPPETLLQRLQAAERGAGRERTTRWGPRTLDIDMIAYGDLDLGTAELTLPHPRLFERAFVLVPLADIAPGRMIAGTRVREAVDRTDRTGIEPSDVVLQVPR</sequence>
<dbReference type="InterPro" id="IPR035907">
    <property type="entry name" value="Hppk_sf"/>
</dbReference>
<keyword evidence="8" id="KW-0067">ATP-binding</keyword>
<evidence type="ECO:0000256" key="5">
    <source>
        <dbReference type="ARBA" id="ARBA00022679"/>
    </source>
</evidence>
<evidence type="ECO:0000256" key="9">
    <source>
        <dbReference type="ARBA" id="ARBA00022909"/>
    </source>
</evidence>
<keyword evidence="6" id="KW-0547">Nucleotide-binding</keyword>
<evidence type="ECO:0000256" key="10">
    <source>
        <dbReference type="ARBA" id="ARBA00029409"/>
    </source>
</evidence>
<dbReference type="GeneID" id="90767757"/>
<dbReference type="InterPro" id="IPR000550">
    <property type="entry name" value="Hppk"/>
</dbReference>
<evidence type="ECO:0000256" key="12">
    <source>
        <dbReference type="ARBA" id="ARBA00033413"/>
    </source>
</evidence>
<feature type="domain" description="7,8-dihydro-6-hydroxymethylpterin-pyrophosphokinase" evidence="13">
    <location>
        <begin position="91"/>
        <end position="102"/>
    </location>
</feature>
<dbReference type="Gene3D" id="3.30.70.560">
    <property type="entry name" value="7,8-Dihydro-6-hydroxymethylpterin-pyrophosphokinase HPPK"/>
    <property type="match status" value="1"/>
</dbReference>
<dbReference type="CDD" id="cd00483">
    <property type="entry name" value="HPPK"/>
    <property type="match status" value="1"/>
</dbReference>
<dbReference type="RefSeq" id="WP_131618000.1">
    <property type="nucleotide sequence ID" value="NZ_CP036532.1"/>
</dbReference>
<dbReference type="EC" id="2.7.6.3" evidence="3"/>
<evidence type="ECO:0000256" key="4">
    <source>
        <dbReference type="ARBA" id="ARBA00016218"/>
    </source>
</evidence>
<keyword evidence="15" id="KW-1185">Reference proteome</keyword>
<dbReference type="PROSITE" id="PS00794">
    <property type="entry name" value="HPPK"/>
    <property type="match status" value="1"/>
</dbReference>
<comment type="similarity">
    <text evidence="2">Belongs to the HPPK family.</text>
</comment>
<dbReference type="GO" id="GO:0046656">
    <property type="term" value="P:folic acid biosynthetic process"/>
    <property type="evidence" value="ECO:0007669"/>
    <property type="project" value="UniProtKB-KW"/>
</dbReference>
<keyword evidence="9" id="KW-0289">Folate biosynthesis</keyword>
<evidence type="ECO:0000313" key="15">
    <source>
        <dbReference type="Proteomes" id="UP000293719"/>
    </source>
</evidence>
<comment type="function">
    <text evidence="10">Catalyzes the transfer of pyrophosphate from adenosine triphosphate (ATP) to 6-hydroxymethyl-7,8-dihydropterin, an enzymatic step in folate biosynthesis pathway.</text>
</comment>
<evidence type="ECO:0000256" key="7">
    <source>
        <dbReference type="ARBA" id="ARBA00022777"/>
    </source>
</evidence>
<dbReference type="PANTHER" id="PTHR43071:SF1">
    <property type="entry name" value="2-AMINO-4-HYDROXY-6-HYDROXYMETHYLDIHYDROPTERIDINE PYROPHOSPHOKINASE"/>
    <property type="match status" value="1"/>
</dbReference>
<evidence type="ECO:0000256" key="11">
    <source>
        <dbReference type="ARBA" id="ARBA00029766"/>
    </source>
</evidence>
<dbReference type="EMBL" id="CP036532">
    <property type="protein sequence ID" value="QBK32360.1"/>
    <property type="molecule type" value="Genomic_DNA"/>
</dbReference>
<dbReference type="GO" id="GO:0016301">
    <property type="term" value="F:kinase activity"/>
    <property type="evidence" value="ECO:0007669"/>
    <property type="project" value="UniProtKB-KW"/>
</dbReference>
<evidence type="ECO:0000256" key="8">
    <source>
        <dbReference type="ARBA" id="ARBA00022840"/>
    </source>
</evidence>
<dbReference type="NCBIfam" id="TIGR01498">
    <property type="entry name" value="folK"/>
    <property type="match status" value="1"/>
</dbReference>